<dbReference type="EMBL" id="JAJADQ010000011">
    <property type="protein sequence ID" value="MCB2379759.1"/>
    <property type="molecule type" value="Genomic_DNA"/>
</dbReference>
<name>A0ABS8AJR7_9BACT</name>
<proteinExistence type="predicted"/>
<dbReference type="RefSeq" id="WP_226189100.1">
    <property type="nucleotide sequence ID" value="NZ_JAJADQ010000011.1"/>
</dbReference>
<evidence type="ECO:0000313" key="2">
    <source>
        <dbReference type="EMBL" id="MCB2379759.1"/>
    </source>
</evidence>
<reference evidence="2" key="1">
    <citation type="submission" date="2021-10" db="EMBL/GenBank/DDBJ databases">
        <authorList>
            <person name="Dean J.D."/>
            <person name="Kim M.K."/>
            <person name="Newey C.N."/>
            <person name="Stoker T.S."/>
            <person name="Thompson D.W."/>
            <person name="Grose J.H."/>
        </authorList>
    </citation>
    <scope>NUCLEOTIDE SEQUENCE</scope>
    <source>
        <strain evidence="2">BT635</strain>
    </source>
</reference>
<organism evidence="2 3">
    <name type="scientific">Hymenobacter nitidus</name>
    <dbReference type="NCBI Taxonomy" id="2880929"/>
    <lineage>
        <taxon>Bacteria</taxon>
        <taxon>Pseudomonadati</taxon>
        <taxon>Bacteroidota</taxon>
        <taxon>Cytophagia</taxon>
        <taxon>Cytophagales</taxon>
        <taxon>Hymenobacteraceae</taxon>
        <taxon>Hymenobacter</taxon>
    </lineage>
</organism>
<evidence type="ECO:0000313" key="3">
    <source>
        <dbReference type="Proteomes" id="UP001165297"/>
    </source>
</evidence>
<comment type="caution">
    <text evidence="2">The sequence shown here is derived from an EMBL/GenBank/DDBJ whole genome shotgun (WGS) entry which is preliminary data.</text>
</comment>
<dbReference type="Proteomes" id="UP001165297">
    <property type="component" value="Unassembled WGS sequence"/>
</dbReference>
<feature type="region of interest" description="Disordered" evidence="1">
    <location>
        <begin position="1"/>
        <end position="21"/>
    </location>
</feature>
<gene>
    <name evidence="2" type="ORF">LGH70_19340</name>
</gene>
<evidence type="ECO:0000256" key="1">
    <source>
        <dbReference type="SAM" id="MobiDB-lite"/>
    </source>
</evidence>
<protein>
    <submittedName>
        <fullName evidence="2">Uncharacterized protein</fullName>
    </submittedName>
</protein>
<accession>A0ABS8AJR7</accession>
<sequence>MSILNWFRTGKPAPKTTPEMDPLTQEEFSNALLSLAQHDSMETEDVIADMVKRGIKEDRALALYLFVPIAFCRRFIPEAQYLDEYVEYDAARKKEVKMSFKANHFYAEIERYTLAYFTQNPERNVVLTVAGCSAEFKAINQALDNGSQIEDLEFAPLFIVR</sequence>
<keyword evidence="3" id="KW-1185">Reference proteome</keyword>